<dbReference type="Pfam" id="PF15565">
    <property type="entry name" value="Imm30"/>
    <property type="match status" value="1"/>
</dbReference>
<evidence type="ECO:0000313" key="3">
    <source>
        <dbReference type="Proteomes" id="UP001232063"/>
    </source>
</evidence>
<reference evidence="2" key="1">
    <citation type="submission" date="2023-05" db="EMBL/GenBank/DDBJ databases">
        <authorList>
            <person name="Zhang X."/>
        </authorList>
    </citation>
    <scope>NUCLEOTIDE SEQUENCE</scope>
    <source>
        <strain evidence="2">BD1B2-1</strain>
    </source>
</reference>
<dbReference type="Proteomes" id="UP001232063">
    <property type="component" value="Unassembled WGS sequence"/>
</dbReference>
<organism evidence="2 3">
    <name type="scientific">Xanthocytophaga agilis</name>
    <dbReference type="NCBI Taxonomy" id="3048010"/>
    <lineage>
        <taxon>Bacteria</taxon>
        <taxon>Pseudomonadati</taxon>
        <taxon>Bacteroidota</taxon>
        <taxon>Cytophagia</taxon>
        <taxon>Cytophagales</taxon>
        <taxon>Rhodocytophagaceae</taxon>
        <taxon>Xanthocytophaga</taxon>
    </lineage>
</organism>
<sequence>MDHLLKLTSKLLLLHKDSKSYVRDFDTILEEIAYLHDIRCIALLVDHFDDHSEFSELMFGIIHLLESFDDESYIKELIKVSPKLFEKAPGWASTLFIRIMNHPPSLFILREVLNNINEANPERQAVANILGYVKVNEPALIEKVNIVLN</sequence>
<comment type="caution">
    <text evidence="2">The sequence shown here is derived from an EMBL/GenBank/DDBJ whole genome shotgun (WGS) entry which is preliminary data.</text>
</comment>
<protein>
    <submittedName>
        <fullName evidence="2">Imm30 family immunity protein</fullName>
    </submittedName>
</protein>
<dbReference type="RefSeq" id="WP_314514011.1">
    <property type="nucleotide sequence ID" value="NZ_JASJOU010000008.1"/>
</dbReference>
<feature type="domain" description="Immunity protein 30" evidence="1">
    <location>
        <begin position="22"/>
        <end position="102"/>
    </location>
</feature>
<dbReference type="EMBL" id="JASJOU010000008">
    <property type="protein sequence ID" value="MDJ1503388.1"/>
    <property type="molecule type" value="Genomic_DNA"/>
</dbReference>
<evidence type="ECO:0000259" key="1">
    <source>
        <dbReference type="Pfam" id="PF15565"/>
    </source>
</evidence>
<keyword evidence="3" id="KW-1185">Reference proteome</keyword>
<proteinExistence type="predicted"/>
<dbReference type="AlphaFoldDB" id="A0AAE3UI84"/>
<accession>A0AAE3UI84</accession>
<gene>
    <name evidence="2" type="ORF">QNI22_22150</name>
</gene>
<evidence type="ECO:0000313" key="2">
    <source>
        <dbReference type="EMBL" id="MDJ1503388.1"/>
    </source>
</evidence>
<dbReference type="InterPro" id="IPR029084">
    <property type="entry name" value="Imm30"/>
</dbReference>
<name>A0AAE3UI84_9BACT</name>